<keyword evidence="1" id="KW-0812">Transmembrane</keyword>
<feature type="transmembrane region" description="Helical" evidence="1">
    <location>
        <begin position="162"/>
        <end position="182"/>
    </location>
</feature>
<dbReference type="Proteomes" id="UP001141806">
    <property type="component" value="Unassembled WGS sequence"/>
</dbReference>
<evidence type="ECO:0000313" key="3">
    <source>
        <dbReference type="EMBL" id="KAJ4966709.1"/>
    </source>
</evidence>
<evidence type="ECO:0000313" key="4">
    <source>
        <dbReference type="Proteomes" id="UP001141806"/>
    </source>
</evidence>
<reference evidence="3" key="1">
    <citation type="journal article" date="2023" name="Plant J.">
        <title>The genome of the king protea, Protea cynaroides.</title>
        <authorList>
            <person name="Chang J."/>
            <person name="Duong T.A."/>
            <person name="Schoeman C."/>
            <person name="Ma X."/>
            <person name="Roodt D."/>
            <person name="Barker N."/>
            <person name="Li Z."/>
            <person name="Van de Peer Y."/>
            <person name="Mizrachi E."/>
        </authorList>
    </citation>
    <scope>NUCLEOTIDE SEQUENCE</scope>
    <source>
        <tissue evidence="3">Young leaves</tissue>
    </source>
</reference>
<feature type="chain" id="PRO_5040203827" evidence="2">
    <location>
        <begin position="21"/>
        <end position="183"/>
    </location>
</feature>
<dbReference type="AlphaFoldDB" id="A0A9Q0KA72"/>
<keyword evidence="2" id="KW-0732">Signal</keyword>
<keyword evidence="1" id="KW-0472">Membrane</keyword>
<evidence type="ECO:0000256" key="1">
    <source>
        <dbReference type="SAM" id="Phobius"/>
    </source>
</evidence>
<feature type="transmembrane region" description="Helical" evidence="1">
    <location>
        <begin position="100"/>
        <end position="120"/>
    </location>
</feature>
<comment type="caution">
    <text evidence="3">The sequence shown here is derived from an EMBL/GenBank/DDBJ whole genome shotgun (WGS) entry which is preliminary data.</text>
</comment>
<proteinExistence type="predicted"/>
<keyword evidence="4" id="KW-1185">Reference proteome</keyword>
<keyword evidence="1" id="KW-1133">Transmembrane helix</keyword>
<organism evidence="3 4">
    <name type="scientific">Protea cynaroides</name>
    <dbReference type="NCBI Taxonomy" id="273540"/>
    <lineage>
        <taxon>Eukaryota</taxon>
        <taxon>Viridiplantae</taxon>
        <taxon>Streptophyta</taxon>
        <taxon>Embryophyta</taxon>
        <taxon>Tracheophyta</taxon>
        <taxon>Spermatophyta</taxon>
        <taxon>Magnoliopsida</taxon>
        <taxon>Proteales</taxon>
        <taxon>Proteaceae</taxon>
        <taxon>Protea</taxon>
    </lineage>
</organism>
<name>A0A9Q0KA72_9MAGN</name>
<accession>A0A9Q0KA72</accession>
<dbReference type="EMBL" id="JAMYWD010000007">
    <property type="protein sequence ID" value="KAJ4966709.1"/>
    <property type="molecule type" value="Genomic_DNA"/>
</dbReference>
<sequence>MSLSQWLLFHLLLIIFSSTAEDSDGSSSIIFTTLGRANYAFDIFSLPTSYTPEHHDEIVYTDGQSVNFNGYFPFPSSSIPSLLCPNQWLLVEGKQRAGRISLYPVLFSSCKVLLIIFFNHSSFLILLCFRQLLLLCFKAATASLLSGSCCFFVSYLSCAISLFRFHLLIVSFSLKWCFYFLFF</sequence>
<protein>
    <submittedName>
        <fullName evidence="3">Uncharacterized protein</fullName>
    </submittedName>
</protein>
<gene>
    <name evidence="3" type="ORF">NE237_018558</name>
</gene>
<feature type="transmembrane region" description="Helical" evidence="1">
    <location>
        <begin position="132"/>
        <end position="156"/>
    </location>
</feature>
<evidence type="ECO:0000256" key="2">
    <source>
        <dbReference type="SAM" id="SignalP"/>
    </source>
</evidence>
<feature type="signal peptide" evidence="2">
    <location>
        <begin position="1"/>
        <end position="20"/>
    </location>
</feature>